<dbReference type="STRING" id="6336.A0A0V0S4A6"/>
<protein>
    <recommendedName>
        <fullName evidence="4">Retrotransposon gag domain-containing protein</fullName>
    </recommendedName>
</protein>
<organism evidence="2 3">
    <name type="scientific">Trichinella nelsoni</name>
    <dbReference type="NCBI Taxonomy" id="6336"/>
    <lineage>
        <taxon>Eukaryota</taxon>
        <taxon>Metazoa</taxon>
        <taxon>Ecdysozoa</taxon>
        <taxon>Nematoda</taxon>
        <taxon>Enoplea</taxon>
        <taxon>Dorylaimia</taxon>
        <taxon>Trichinellida</taxon>
        <taxon>Trichinellidae</taxon>
        <taxon>Trichinella</taxon>
    </lineage>
</organism>
<dbReference type="EMBL" id="JYDL01000039">
    <property type="protein sequence ID" value="KRX21479.1"/>
    <property type="molecule type" value="Genomic_DNA"/>
</dbReference>
<evidence type="ECO:0008006" key="4">
    <source>
        <dbReference type="Google" id="ProtNLM"/>
    </source>
</evidence>
<evidence type="ECO:0000256" key="1">
    <source>
        <dbReference type="SAM" id="MobiDB-lite"/>
    </source>
</evidence>
<sequence length="202" mass="22536">MGKARTRETVAALSRSDERTKDPPSQRERLVTLGACQGSGACFSPPSAFCPEMDPTECLEKLEDFFCPSGVPTSNYGVVVRYLLSDPVRCELYLVGQARENSFEELKRELLNTYGPEKSSVELIERIHFLRQRESQIIKQCAEEMAKFGRRAGVSERDLVALFAGGVASIKVHRAIRLQEPPIPRRITQTCQKSEQAGEALS</sequence>
<feature type="region of interest" description="Disordered" evidence="1">
    <location>
        <begin position="1"/>
        <end position="26"/>
    </location>
</feature>
<proteinExistence type="predicted"/>
<evidence type="ECO:0000313" key="2">
    <source>
        <dbReference type="EMBL" id="KRX21479.1"/>
    </source>
</evidence>
<comment type="caution">
    <text evidence="2">The sequence shown here is derived from an EMBL/GenBank/DDBJ whole genome shotgun (WGS) entry which is preliminary data.</text>
</comment>
<evidence type="ECO:0000313" key="3">
    <source>
        <dbReference type="Proteomes" id="UP000054630"/>
    </source>
</evidence>
<dbReference type="OrthoDB" id="5919818at2759"/>
<accession>A0A0V0S4A6</accession>
<gene>
    <name evidence="2" type="ORF">T07_1711</name>
</gene>
<reference evidence="2 3" key="1">
    <citation type="submission" date="2015-01" db="EMBL/GenBank/DDBJ databases">
        <title>Evolution of Trichinella species and genotypes.</title>
        <authorList>
            <person name="Korhonen P.K."/>
            <person name="Edoardo P."/>
            <person name="Giuseppe L.R."/>
            <person name="Gasser R.B."/>
        </authorList>
    </citation>
    <scope>NUCLEOTIDE SEQUENCE [LARGE SCALE GENOMIC DNA]</scope>
    <source>
        <strain evidence="2">ISS37</strain>
    </source>
</reference>
<name>A0A0V0S4A6_9BILA</name>
<dbReference type="Proteomes" id="UP000054630">
    <property type="component" value="Unassembled WGS sequence"/>
</dbReference>
<dbReference type="AlphaFoldDB" id="A0A0V0S4A6"/>
<feature type="compositionally biased region" description="Basic and acidic residues" evidence="1">
    <location>
        <begin position="15"/>
        <end position="26"/>
    </location>
</feature>
<keyword evidence="3" id="KW-1185">Reference proteome</keyword>